<evidence type="ECO:0000256" key="1">
    <source>
        <dbReference type="SAM" id="MobiDB-lite"/>
    </source>
</evidence>
<feature type="region of interest" description="Disordered" evidence="1">
    <location>
        <begin position="144"/>
        <end position="165"/>
    </location>
</feature>
<dbReference type="AlphaFoldDB" id="A0A0G4GDT4"/>
<reference evidence="2" key="1">
    <citation type="submission" date="2014-11" db="EMBL/GenBank/DDBJ databases">
        <authorList>
            <person name="Otto D Thomas"/>
            <person name="Naeem Raeece"/>
        </authorList>
    </citation>
    <scope>NUCLEOTIDE SEQUENCE</scope>
</reference>
<dbReference type="VEuPathDB" id="CryptoDB:Cvel_4565"/>
<feature type="compositionally biased region" description="Gly residues" evidence="1">
    <location>
        <begin position="144"/>
        <end position="155"/>
    </location>
</feature>
<accession>A0A0G4GDT4</accession>
<gene>
    <name evidence="2" type="ORF">Cvel_4565</name>
</gene>
<name>A0A0G4GDT4_9ALVE</name>
<sequence length="246" mass="26687">MPMVGGRITYETLVDLPVYQQPKNGGLGGKLWQECMDDARLMVSVMCSETRRGQVRREMISALKDSAVDRDLEGCDLLELVYAFIIQKKRVEALCLQQEKEKEGGKGMGGRQAKLWPNTGAWNVVSKGIESFLRSVLTSDGGTREGVGLGRTMGRGRGRENTRGRSVKGVLSPAMIADLRERSDEPEGGAQNLNKAGALLSKQGSLLEKKEHVGACGDCCCCAGGDGGYEKDECEGPEMPCGWYCD</sequence>
<protein>
    <submittedName>
        <fullName evidence="2">Uncharacterized protein</fullName>
    </submittedName>
</protein>
<dbReference type="EMBL" id="CDMZ01001115">
    <property type="protein sequence ID" value="CEM27557.1"/>
    <property type="molecule type" value="Genomic_DNA"/>
</dbReference>
<organism evidence="2">
    <name type="scientific">Chromera velia CCMP2878</name>
    <dbReference type="NCBI Taxonomy" id="1169474"/>
    <lineage>
        <taxon>Eukaryota</taxon>
        <taxon>Sar</taxon>
        <taxon>Alveolata</taxon>
        <taxon>Colpodellida</taxon>
        <taxon>Chromeraceae</taxon>
        <taxon>Chromera</taxon>
    </lineage>
</organism>
<evidence type="ECO:0000313" key="2">
    <source>
        <dbReference type="EMBL" id="CEM27557.1"/>
    </source>
</evidence>
<proteinExistence type="predicted"/>